<feature type="transmembrane region" description="Helical" evidence="1">
    <location>
        <begin position="491"/>
        <end position="513"/>
    </location>
</feature>
<keyword evidence="1" id="KW-1133">Transmembrane helix</keyword>
<dbReference type="Pfam" id="PF24681">
    <property type="entry name" value="Kelch_KLHDC2_KLHL20_DRC7"/>
    <property type="match status" value="1"/>
</dbReference>
<evidence type="ECO:0000256" key="2">
    <source>
        <dbReference type="SAM" id="SignalP"/>
    </source>
</evidence>
<evidence type="ECO:0000256" key="1">
    <source>
        <dbReference type="SAM" id="Phobius"/>
    </source>
</evidence>
<dbReference type="InterPro" id="IPR011043">
    <property type="entry name" value="Gal_Oxase/kelch_b-propeller"/>
</dbReference>
<dbReference type="SUPFAM" id="SSF117281">
    <property type="entry name" value="Kelch motif"/>
    <property type="match status" value="1"/>
</dbReference>
<sequence>MAATRLRILVLSTASLLATVSATIPAVFEPLDAITYFCGRWEHSSIVKNDILYINGGAETFNYPLAFQHGNWSNNTYGLNTYLLEYDLKTSWDWKTNISYSAFEKTPNPGTGTLPPNFIRGTMFQGPANDSELYTYGGTTFRGNMSVANRSASYSQQYSLWSFDSASNAWGQYDLKQNWRPNFGAAAEAYDQGLAFYLNGQIDVGTDQGTLDFGNTTIYIDGMLVIDLVRQTAVNISTTGMKDYIPRVGGALQYVPGVGDDGVLVAIGGQVDEKSRVSTPTSGQLLNFTAVDVFDIGSYLTDPSKNGTWYSQITTGEIPLPRTEFCTAIVSAPDNSSHNIYVYGGHNPLTAVIYDDIYVLSLPTFTWTQIFTGKSPRWGHTCHIVGNRQLLTVGGQTHTRPEKGCDWEYRSVAVYDMTNLTWGSIYNAEAAPWEVPGVLSNTLNGKNSEPVGGWDEPGLEAIMTKTRIWSAGPVTSTPQGRSSRHHIPKAVIIGATIGGIMGLVLIGFAVMLFRRGHFIRRAKERFELQGVHKLEMSQDSEKKKYELQGTFVCAEMDEVCSPAEAPRDTVTYAAELPATTVQKGALWGVPIVRTPTEENAEFQAP</sequence>
<evidence type="ECO:0000313" key="3">
    <source>
        <dbReference type="EMBL" id="KAF2491506.1"/>
    </source>
</evidence>
<dbReference type="Gene3D" id="2.120.10.80">
    <property type="entry name" value="Kelch-type beta propeller"/>
    <property type="match status" value="1"/>
</dbReference>
<dbReference type="OrthoDB" id="10251809at2759"/>
<evidence type="ECO:0008006" key="5">
    <source>
        <dbReference type="Google" id="ProtNLM"/>
    </source>
</evidence>
<reference evidence="3" key="1">
    <citation type="journal article" date="2020" name="Stud. Mycol.">
        <title>101 Dothideomycetes genomes: a test case for predicting lifestyles and emergence of pathogens.</title>
        <authorList>
            <person name="Haridas S."/>
            <person name="Albert R."/>
            <person name="Binder M."/>
            <person name="Bloem J."/>
            <person name="Labutti K."/>
            <person name="Salamov A."/>
            <person name="Andreopoulos B."/>
            <person name="Baker S."/>
            <person name="Barry K."/>
            <person name="Bills G."/>
            <person name="Bluhm B."/>
            <person name="Cannon C."/>
            <person name="Castanera R."/>
            <person name="Culley D."/>
            <person name="Daum C."/>
            <person name="Ezra D."/>
            <person name="Gonzalez J."/>
            <person name="Henrissat B."/>
            <person name="Kuo A."/>
            <person name="Liang C."/>
            <person name="Lipzen A."/>
            <person name="Lutzoni F."/>
            <person name="Magnuson J."/>
            <person name="Mondo S."/>
            <person name="Nolan M."/>
            <person name="Ohm R."/>
            <person name="Pangilinan J."/>
            <person name="Park H.-J."/>
            <person name="Ramirez L."/>
            <person name="Alfaro M."/>
            <person name="Sun H."/>
            <person name="Tritt A."/>
            <person name="Yoshinaga Y."/>
            <person name="Zwiers L.-H."/>
            <person name="Turgeon B."/>
            <person name="Goodwin S."/>
            <person name="Spatafora J."/>
            <person name="Crous P."/>
            <person name="Grigoriev I."/>
        </authorList>
    </citation>
    <scope>NUCLEOTIDE SEQUENCE</scope>
    <source>
        <strain evidence="3">CBS 269.34</strain>
    </source>
</reference>
<feature type="signal peptide" evidence="2">
    <location>
        <begin position="1"/>
        <end position="22"/>
    </location>
</feature>
<feature type="chain" id="PRO_5025694573" description="Galactose oxidase" evidence="2">
    <location>
        <begin position="23"/>
        <end position="605"/>
    </location>
</feature>
<keyword evidence="2" id="KW-0732">Signal</keyword>
<dbReference type="AlphaFoldDB" id="A0A6A6QHJ3"/>
<organism evidence="3 4">
    <name type="scientific">Lophium mytilinum</name>
    <dbReference type="NCBI Taxonomy" id="390894"/>
    <lineage>
        <taxon>Eukaryota</taxon>
        <taxon>Fungi</taxon>
        <taxon>Dikarya</taxon>
        <taxon>Ascomycota</taxon>
        <taxon>Pezizomycotina</taxon>
        <taxon>Dothideomycetes</taxon>
        <taxon>Pleosporomycetidae</taxon>
        <taxon>Mytilinidiales</taxon>
        <taxon>Mytilinidiaceae</taxon>
        <taxon>Lophium</taxon>
    </lineage>
</organism>
<dbReference type="SUPFAM" id="SSF50965">
    <property type="entry name" value="Galactose oxidase, central domain"/>
    <property type="match status" value="1"/>
</dbReference>
<protein>
    <recommendedName>
        <fullName evidence="5">Galactose oxidase</fullName>
    </recommendedName>
</protein>
<dbReference type="PANTHER" id="PTHR23244">
    <property type="entry name" value="KELCH REPEAT DOMAIN"/>
    <property type="match status" value="1"/>
</dbReference>
<keyword evidence="1" id="KW-0472">Membrane</keyword>
<gene>
    <name evidence="3" type="ORF">BU16DRAFT_120146</name>
</gene>
<dbReference type="InterPro" id="IPR015915">
    <property type="entry name" value="Kelch-typ_b-propeller"/>
</dbReference>
<dbReference type="EMBL" id="MU004195">
    <property type="protein sequence ID" value="KAF2491506.1"/>
    <property type="molecule type" value="Genomic_DNA"/>
</dbReference>
<accession>A0A6A6QHJ3</accession>
<name>A0A6A6QHJ3_9PEZI</name>
<proteinExistence type="predicted"/>
<evidence type="ECO:0000313" key="4">
    <source>
        <dbReference type="Proteomes" id="UP000799750"/>
    </source>
</evidence>
<dbReference type="Proteomes" id="UP000799750">
    <property type="component" value="Unassembled WGS sequence"/>
</dbReference>
<keyword evidence="4" id="KW-1185">Reference proteome</keyword>
<dbReference type="PANTHER" id="PTHR23244:SF497">
    <property type="entry name" value="WALL ANCHORED PROTEIN, PUTATIVE-RELATED"/>
    <property type="match status" value="1"/>
</dbReference>
<keyword evidence="1" id="KW-0812">Transmembrane</keyword>